<keyword evidence="2" id="KW-0732">Signal</keyword>
<dbReference type="AlphaFoldDB" id="A0A8H5X040"/>
<evidence type="ECO:0000313" key="3">
    <source>
        <dbReference type="EMBL" id="KAF5676548.1"/>
    </source>
</evidence>
<dbReference type="Proteomes" id="UP000567885">
    <property type="component" value="Unassembled WGS sequence"/>
</dbReference>
<sequence length="120" mass="11804">MKFSTSILALVAIATGVMASPHGAPLPPSPPKPPKAPKPPTSNKQTCNNGQTAFCCATSEKDSDVACVPISVGGIGGICNGIQICCENNSGKQGCSFNTGSGTITFNTGGASGPPGPGPM</sequence>
<dbReference type="EMBL" id="JAAGWQ010000032">
    <property type="protein sequence ID" value="KAF5676548.1"/>
    <property type="molecule type" value="Genomic_DNA"/>
</dbReference>
<protein>
    <submittedName>
        <fullName evidence="3">Hydrophobin 1</fullName>
    </submittedName>
</protein>
<feature type="region of interest" description="Disordered" evidence="1">
    <location>
        <begin position="20"/>
        <end position="47"/>
    </location>
</feature>
<feature type="chain" id="PRO_5034409084" evidence="2">
    <location>
        <begin position="20"/>
        <end position="120"/>
    </location>
</feature>
<evidence type="ECO:0000256" key="2">
    <source>
        <dbReference type="SAM" id="SignalP"/>
    </source>
</evidence>
<reference evidence="3 4" key="1">
    <citation type="submission" date="2020-05" db="EMBL/GenBank/DDBJ databases">
        <title>Identification and distribution of gene clusters putatively required for synthesis of sphingolipid metabolism inhibitors in phylogenetically diverse species of the filamentous fungus Fusarium.</title>
        <authorList>
            <person name="Kim H.-S."/>
            <person name="Busman M."/>
            <person name="Brown D.W."/>
            <person name="Divon H."/>
            <person name="Uhlig S."/>
            <person name="Proctor R.H."/>
        </authorList>
    </citation>
    <scope>NUCLEOTIDE SEQUENCE [LARGE SCALE GENOMIC DNA]</scope>
    <source>
        <strain evidence="3 4">NRRL 20693</strain>
    </source>
</reference>
<feature type="signal peptide" evidence="2">
    <location>
        <begin position="1"/>
        <end position="19"/>
    </location>
</feature>
<name>A0A8H5X040_FUSHE</name>
<organism evidence="3 4">
    <name type="scientific">Fusarium heterosporum</name>
    <dbReference type="NCBI Taxonomy" id="42747"/>
    <lineage>
        <taxon>Eukaryota</taxon>
        <taxon>Fungi</taxon>
        <taxon>Dikarya</taxon>
        <taxon>Ascomycota</taxon>
        <taxon>Pezizomycotina</taxon>
        <taxon>Sordariomycetes</taxon>
        <taxon>Hypocreomycetidae</taxon>
        <taxon>Hypocreales</taxon>
        <taxon>Nectriaceae</taxon>
        <taxon>Fusarium</taxon>
        <taxon>Fusarium heterosporum species complex</taxon>
    </lineage>
</organism>
<comment type="caution">
    <text evidence="3">The sequence shown here is derived from an EMBL/GenBank/DDBJ whole genome shotgun (WGS) entry which is preliminary data.</text>
</comment>
<gene>
    <name evidence="3" type="ORF">FHETE_2044</name>
</gene>
<feature type="compositionally biased region" description="Pro residues" evidence="1">
    <location>
        <begin position="24"/>
        <end position="40"/>
    </location>
</feature>
<keyword evidence="4" id="KW-1185">Reference proteome</keyword>
<accession>A0A8H5X040</accession>
<evidence type="ECO:0000256" key="1">
    <source>
        <dbReference type="SAM" id="MobiDB-lite"/>
    </source>
</evidence>
<proteinExistence type="predicted"/>
<evidence type="ECO:0000313" key="4">
    <source>
        <dbReference type="Proteomes" id="UP000567885"/>
    </source>
</evidence>